<gene>
    <name evidence="3" type="ORF">GIB67_025912</name>
</gene>
<dbReference type="InterPro" id="IPR044730">
    <property type="entry name" value="RNase_H-like_dom_plant"/>
</dbReference>
<protein>
    <recommendedName>
        <fullName evidence="2">RNase H type-1 domain-containing protein</fullName>
    </recommendedName>
</protein>
<organism evidence="3 4">
    <name type="scientific">Kingdonia uniflora</name>
    <dbReference type="NCBI Taxonomy" id="39325"/>
    <lineage>
        <taxon>Eukaryota</taxon>
        <taxon>Viridiplantae</taxon>
        <taxon>Streptophyta</taxon>
        <taxon>Embryophyta</taxon>
        <taxon>Tracheophyta</taxon>
        <taxon>Spermatophyta</taxon>
        <taxon>Magnoliopsida</taxon>
        <taxon>Ranunculales</taxon>
        <taxon>Circaeasteraceae</taxon>
        <taxon>Kingdonia</taxon>
    </lineage>
</organism>
<sequence>MVKTHRMVLEDGIASEMWRLNLKYFGDQSFENPTLVPFLPTYLKMLENEAAEAEEIFYCRWRFHHIVLIGEQRWVCLYILTEDKVGETDVRTGLTAGLLDFDAELPVREVQLEGLDGFGRERKYEHHFYEQMFQEIVVDPADQKIYVRELTVDEIELEDVRIAGGYLIGCGSPGHQGCFSLIGRLDLLKVKLVVARTEAMNKWNLSGSCQFIPLDYWEDDVLMPITRTVGNLVQVDSNTLCRHMGFYASVLVDVDFSKPIPNKIMVEREGFVLCQEIQLGRTPKICPHCKNKPGNEKAGEGQKKDDKLKEPIVDKTPSTNHPNLQHKTYKGVVELWDRTIRNWEGLQNSQEVGKEASLVNKSWADMVKEIDSSNQFNAEEVENEDSSGSESHFSEYSSNLDKGYSEDVVYQAQEAEEWHNVLSVRGAIEDVRSHSSWVIGDGASIDLWRDNWCSPISLKDWINNDCIPWKDLDARTNTLANEKRKWIKQIRETVVLSSGFMYNNQTDMSIVHCLGVAVRPCYHPMVKSYFWELPQKDEIKINTDGAARGNHGKGGIGCIFRNSDGKVLGSLLKGLGLVTNYMAECEAIIHGVDYAASVGWLIAWIELDSTTAVEAFK</sequence>
<dbReference type="Pfam" id="PF13456">
    <property type="entry name" value="RVT_3"/>
    <property type="match status" value="1"/>
</dbReference>
<feature type="compositionally biased region" description="Polar residues" evidence="1">
    <location>
        <begin position="316"/>
        <end position="325"/>
    </location>
</feature>
<evidence type="ECO:0000259" key="2">
    <source>
        <dbReference type="PROSITE" id="PS50879"/>
    </source>
</evidence>
<dbReference type="GO" id="GO:0004523">
    <property type="term" value="F:RNA-DNA hybrid ribonuclease activity"/>
    <property type="evidence" value="ECO:0007669"/>
    <property type="project" value="InterPro"/>
</dbReference>
<dbReference type="PANTHER" id="PTHR47723">
    <property type="entry name" value="OS05G0353850 PROTEIN"/>
    <property type="match status" value="1"/>
</dbReference>
<evidence type="ECO:0000313" key="3">
    <source>
        <dbReference type="EMBL" id="KAF6172407.1"/>
    </source>
</evidence>
<dbReference type="InterPro" id="IPR002156">
    <property type="entry name" value="RNaseH_domain"/>
</dbReference>
<dbReference type="InterPro" id="IPR036397">
    <property type="entry name" value="RNaseH_sf"/>
</dbReference>
<dbReference type="PANTHER" id="PTHR47723:SF19">
    <property type="entry name" value="POLYNUCLEOTIDYL TRANSFERASE, RIBONUCLEASE H-LIKE SUPERFAMILY PROTEIN"/>
    <property type="match status" value="1"/>
</dbReference>
<evidence type="ECO:0000313" key="4">
    <source>
        <dbReference type="Proteomes" id="UP000541444"/>
    </source>
</evidence>
<proteinExistence type="predicted"/>
<name>A0A7J7NZ08_9MAGN</name>
<comment type="caution">
    <text evidence="3">The sequence shown here is derived from an EMBL/GenBank/DDBJ whole genome shotgun (WGS) entry which is preliminary data.</text>
</comment>
<dbReference type="Gene3D" id="3.30.420.10">
    <property type="entry name" value="Ribonuclease H-like superfamily/Ribonuclease H"/>
    <property type="match status" value="1"/>
</dbReference>
<evidence type="ECO:0000256" key="1">
    <source>
        <dbReference type="SAM" id="MobiDB-lite"/>
    </source>
</evidence>
<feature type="region of interest" description="Disordered" evidence="1">
    <location>
        <begin position="288"/>
        <end position="325"/>
    </location>
</feature>
<feature type="compositionally biased region" description="Low complexity" evidence="1">
    <location>
        <begin position="388"/>
        <end position="398"/>
    </location>
</feature>
<keyword evidence="4" id="KW-1185">Reference proteome</keyword>
<dbReference type="CDD" id="cd06222">
    <property type="entry name" value="RNase_H_like"/>
    <property type="match status" value="1"/>
</dbReference>
<dbReference type="PROSITE" id="PS50879">
    <property type="entry name" value="RNASE_H_1"/>
    <property type="match status" value="1"/>
</dbReference>
<feature type="compositionally biased region" description="Basic and acidic residues" evidence="1">
    <location>
        <begin position="293"/>
        <end position="313"/>
    </location>
</feature>
<dbReference type="EMBL" id="JACGCM010000428">
    <property type="protein sequence ID" value="KAF6172407.1"/>
    <property type="molecule type" value="Genomic_DNA"/>
</dbReference>
<accession>A0A7J7NZ08</accession>
<reference evidence="3 4" key="1">
    <citation type="journal article" date="2020" name="IScience">
        <title>Genome Sequencing of the Endangered Kingdonia uniflora (Circaeasteraceae, Ranunculales) Reveals Potential Mechanisms of Evolutionary Specialization.</title>
        <authorList>
            <person name="Sun Y."/>
            <person name="Deng T."/>
            <person name="Zhang A."/>
            <person name="Moore M.J."/>
            <person name="Landis J.B."/>
            <person name="Lin N."/>
            <person name="Zhang H."/>
            <person name="Zhang X."/>
            <person name="Huang J."/>
            <person name="Zhang X."/>
            <person name="Sun H."/>
            <person name="Wang H."/>
        </authorList>
    </citation>
    <scope>NUCLEOTIDE SEQUENCE [LARGE SCALE GENOMIC DNA]</scope>
    <source>
        <strain evidence="3">TB1705</strain>
        <tissue evidence="3">Leaf</tissue>
    </source>
</reference>
<feature type="region of interest" description="Disordered" evidence="1">
    <location>
        <begin position="374"/>
        <end position="399"/>
    </location>
</feature>
<dbReference type="GO" id="GO:0003676">
    <property type="term" value="F:nucleic acid binding"/>
    <property type="evidence" value="ECO:0007669"/>
    <property type="project" value="InterPro"/>
</dbReference>
<dbReference type="InterPro" id="IPR012337">
    <property type="entry name" value="RNaseH-like_sf"/>
</dbReference>
<dbReference type="Proteomes" id="UP000541444">
    <property type="component" value="Unassembled WGS sequence"/>
</dbReference>
<dbReference type="InterPro" id="IPR053151">
    <property type="entry name" value="RNase_H-like"/>
</dbReference>
<dbReference type="AlphaFoldDB" id="A0A7J7NZ08"/>
<feature type="domain" description="RNase H type-1" evidence="2">
    <location>
        <begin position="535"/>
        <end position="617"/>
    </location>
</feature>
<dbReference type="SUPFAM" id="SSF53098">
    <property type="entry name" value="Ribonuclease H-like"/>
    <property type="match status" value="1"/>
</dbReference>